<evidence type="ECO:0000313" key="2">
    <source>
        <dbReference type="Proteomes" id="UP001292094"/>
    </source>
</evidence>
<protein>
    <submittedName>
        <fullName evidence="1">Uncharacterized protein</fullName>
    </submittedName>
</protein>
<reference evidence="1" key="1">
    <citation type="submission" date="2023-11" db="EMBL/GenBank/DDBJ databases">
        <title>Genome assemblies of two species of porcelain crab, Petrolisthes cinctipes and Petrolisthes manimaculis (Anomura: Porcellanidae).</title>
        <authorList>
            <person name="Angst P."/>
        </authorList>
    </citation>
    <scope>NUCLEOTIDE SEQUENCE</scope>
    <source>
        <strain evidence="1">PB745_02</strain>
        <tissue evidence="1">Gill</tissue>
    </source>
</reference>
<comment type="caution">
    <text evidence="1">The sequence shown here is derived from an EMBL/GenBank/DDBJ whole genome shotgun (WGS) entry which is preliminary data.</text>
</comment>
<dbReference type="EMBL" id="JAWZYT010004710">
    <property type="protein sequence ID" value="KAK4292848.1"/>
    <property type="molecule type" value="Genomic_DNA"/>
</dbReference>
<dbReference type="AlphaFoldDB" id="A0AAE1TP59"/>
<keyword evidence="2" id="KW-1185">Reference proteome</keyword>
<gene>
    <name evidence="1" type="ORF">Pmani_034411</name>
</gene>
<evidence type="ECO:0000313" key="1">
    <source>
        <dbReference type="EMBL" id="KAK4292848.1"/>
    </source>
</evidence>
<organism evidence="1 2">
    <name type="scientific">Petrolisthes manimaculis</name>
    <dbReference type="NCBI Taxonomy" id="1843537"/>
    <lineage>
        <taxon>Eukaryota</taxon>
        <taxon>Metazoa</taxon>
        <taxon>Ecdysozoa</taxon>
        <taxon>Arthropoda</taxon>
        <taxon>Crustacea</taxon>
        <taxon>Multicrustacea</taxon>
        <taxon>Malacostraca</taxon>
        <taxon>Eumalacostraca</taxon>
        <taxon>Eucarida</taxon>
        <taxon>Decapoda</taxon>
        <taxon>Pleocyemata</taxon>
        <taxon>Anomura</taxon>
        <taxon>Galatheoidea</taxon>
        <taxon>Porcellanidae</taxon>
        <taxon>Petrolisthes</taxon>
    </lineage>
</organism>
<accession>A0AAE1TP59</accession>
<name>A0AAE1TP59_9EUCA</name>
<sequence>MGREEASFSSRQGYQDRSFPAKIGLIFGLGCYWAAFRDKRSCFLGWFWVGSRSTTRLATLTPELSRLSVLDQPPYGNLEDPGSEICRDRASLFPLLFHITTTISLHWVLQVIWLQCSS</sequence>
<dbReference type="Proteomes" id="UP001292094">
    <property type="component" value="Unassembled WGS sequence"/>
</dbReference>
<proteinExistence type="predicted"/>